<dbReference type="Pfam" id="PF10604">
    <property type="entry name" value="Polyketide_cyc2"/>
    <property type="match status" value="1"/>
</dbReference>
<sequence length="145" mass="15811">MDVTRTFTVGTAPDEVADYLRDFSRTEQWDPGTVSCTRIDTGPVAVGARWRNVSMFLGRKTELVYVLTRSEPDRLRFVGTNKTATSTDDLSFSAGESPGTTEIAYHAHVELNGLARLGTPVAKIAMEKLGSDTEKSLTRILGAGR</sequence>
<gene>
    <name evidence="1" type="ORF">FKR81_19205</name>
</gene>
<dbReference type="AlphaFoldDB" id="A0A563ESV1"/>
<evidence type="ECO:0000313" key="1">
    <source>
        <dbReference type="EMBL" id="TWP50815.1"/>
    </source>
</evidence>
<reference evidence="1 2" key="1">
    <citation type="submission" date="2019-07" db="EMBL/GenBank/DDBJ databases">
        <title>Lentzea xizangensis sp. nov., isolated from Qinghai-Tibetan Plateau Soils.</title>
        <authorList>
            <person name="Huang J."/>
        </authorList>
    </citation>
    <scope>NUCLEOTIDE SEQUENCE [LARGE SCALE GENOMIC DNA]</scope>
    <source>
        <strain evidence="1 2">FXJ1.1311</strain>
    </source>
</reference>
<dbReference type="SUPFAM" id="SSF55961">
    <property type="entry name" value="Bet v1-like"/>
    <property type="match status" value="1"/>
</dbReference>
<accession>A0A563ESV1</accession>
<dbReference type="InterPro" id="IPR023393">
    <property type="entry name" value="START-like_dom_sf"/>
</dbReference>
<name>A0A563ESV1_9PSEU</name>
<organism evidence="1 2">
    <name type="scientific">Lentzea tibetensis</name>
    <dbReference type="NCBI Taxonomy" id="2591470"/>
    <lineage>
        <taxon>Bacteria</taxon>
        <taxon>Bacillati</taxon>
        <taxon>Actinomycetota</taxon>
        <taxon>Actinomycetes</taxon>
        <taxon>Pseudonocardiales</taxon>
        <taxon>Pseudonocardiaceae</taxon>
        <taxon>Lentzea</taxon>
    </lineage>
</organism>
<protein>
    <submittedName>
        <fullName evidence="1">Polyketide cyclase</fullName>
    </submittedName>
</protein>
<dbReference type="Proteomes" id="UP000316639">
    <property type="component" value="Unassembled WGS sequence"/>
</dbReference>
<dbReference type="Gene3D" id="3.30.530.20">
    <property type="match status" value="1"/>
</dbReference>
<dbReference type="EMBL" id="VOBR01000011">
    <property type="protein sequence ID" value="TWP50815.1"/>
    <property type="molecule type" value="Genomic_DNA"/>
</dbReference>
<comment type="caution">
    <text evidence="1">The sequence shown here is derived from an EMBL/GenBank/DDBJ whole genome shotgun (WGS) entry which is preliminary data.</text>
</comment>
<keyword evidence="2" id="KW-1185">Reference proteome</keyword>
<dbReference type="InterPro" id="IPR019587">
    <property type="entry name" value="Polyketide_cyclase/dehydratase"/>
</dbReference>
<proteinExistence type="predicted"/>
<dbReference type="OrthoDB" id="3371087at2"/>
<evidence type="ECO:0000313" key="2">
    <source>
        <dbReference type="Proteomes" id="UP000316639"/>
    </source>
</evidence>